<keyword evidence="3" id="KW-0547">Nucleotide-binding</keyword>
<sequence length="449" mass="49130">MVTVGFRERASCSDAIIWRVKVGVPREVTEGERRVGLVPETVGRLVKDGFEVIVESGAGRDYNLDANYEEAGAKIVDGADGIYGEADIVVKVQSPTEDEIGLLREGQVLICFLNGPQEPDLVGKLAEAGVTVFSNEAVPRTSAAQAMDALSSMGSIAGYKCALIAADTIGKYVPMLSTAAGTTKAANVMVFGVAVAGLQAMAIMNRLGAEVFAYDIRPETKEQAQSLGATFIDSEDEKEDEQEQDEYEEYQPTGWRKLMISLGFYSYAEPPRERYIVEGEEEEEDGSEEEDEGWSQEKLDEDQKLIRERMEEMDIVITTALVPGRKAPQLVDKDMVESMKPGSVVVDLAAESGGNCELTEAGETVEHEGVRVVGPVNLPSTMPIHASQLYSRNMYNLIGHITEDHSEDKDEKDLHLDLDFEDEIIDETCIAHGGEIRHEPTREALKEAG</sequence>
<dbReference type="GO" id="GO:0016491">
    <property type="term" value="F:oxidoreductase activity"/>
    <property type="evidence" value="ECO:0007669"/>
    <property type="project" value="UniProtKB-KW"/>
</dbReference>
<feature type="region of interest" description="Disordered" evidence="8">
    <location>
        <begin position="228"/>
        <end position="250"/>
    </location>
</feature>
<dbReference type="AlphaFoldDB" id="A0A6J4QYJ7"/>
<reference evidence="11" key="1">
    <citation type="submission" date="2020-02" db="EMBL/GenBank/DDBJ databases">
        <authorList>
            <person name="Meier V. D."/>
        </authorList>
    </citation>
    <scope>NUCLEOTIDE SEQUENCE</scope>
    <source>
        <strain evidence="11">AVDCRST_MAG58</strain>
    </source>
</reference>
<keyword evidence="11" id="KW-0560">Oxidoreductase</keyword>
<evidence type="ECO:0000256" key="5">
    <source>
        <dbReference type="ARBA" id="ARBA00022967"/>
    </source>
</evidence>
<accession>A0A6J4QYJ7</accession>
<feature type="domain" description="Alanine dehydrogenase/pyridine nucleotide transhydrogenase N-terminal" evidence="10">
    <location>
        <begin position="23"/>
        <end position="157"/>
    </location>
</feature>
<keyword evidence="6" id="KW-0520">NAD</keyword>
<feature type="domain" description="Alanine dehydrogenase/pyridine nucleotide transhydrogenase NAD(H)-binding" evidence="9">
    <location>
        <begin position="166"/>
        <end position="374"/>
    </location>
</feature>
<dbReference type="PANTHER" id="PTHR10160:SF19">
    <property type="entry name" value="PROTON-TRANSLOCATING NAD(P)(+) TRANSHYDROGENASE"/>
    <property type="match status" value="1"/>
</dbReference>
<evidence type="ECO:0000256" key="1">
    <source>
        <dbReference type="ARBA" id="ARBA00003943"/>
    </source>
</evidence>
<proteinExistence type="predicted"/>
<comment type="catalytic activity">
    <reaction evidence="7">
        <text>NAD(+) + NADPH + H(+)(in) = NADH + NADP(+) + H(+)(out)</text>
        <dbReference type="Rhea" id="RHEA:47992"/>
        <dbReference type="ChEBI" id="CHEBI:15378"/>
        <dbReference type="ChEBI" id="CHEBI:57540"/>
        <dbReference type="ChEBI" id="CHEBI:57783"/>
        <dbReference type="ChEBI" id="CHEBI:57945"/>
        <dbReference type="ChEBI" id="CHEBI:58349"/>
        <dbReference type="EC" id="7.1.1.1"/>
    </reaction>
</comment>
<evidence type="ECO:0000256" key="8">
    <source>
        <dbReference type="SAM" id="MobiDB-lite"/>
    </source>
</evidence>
<evidence type="ECO:0000256" key="3">
    <source>
        <dbReference type="ARBA" id="ARBA00022741"/>
    </source>
</evidence>
<evidence type="ECO:0000256" key="2">
    <source>
        <dbReference type="ARBA" id="ARBA00012943"/>
    </source>
</evidence>
<evidence type="ECO:0000256" key="7">
    <source>
        <dbReference type="ARBA" id="ARBA00048202"/>
    </source>
</evidence>
<evidence type="ECO:0000259" key="10">
    <source>
        <dbReference type="SMART" id="SM01003"/>
    </source>
</evidence>
<dbReference type="InterPro" id="IPR007886">
    <property type="entry name" value="AlaDH/PNT_N"/>
</dbReference>
<dbReference type="InterPro" id="IPR036291">
    <property type="entry name" value="NAD(P)-bd_dom_sf"/>
</dbReference>
<dbReference type="GO" id="GO:0005886">
    <property type="term" value="C:plasma membrane"/>
    <property type="evidence" value="ECO:0007669"/>
    <property type="project" value="TreeGrafter"/>
</dbReference>
<dbReference type="GO" id="GO:0008750">
    <property type="term" value="F:proton-translocating NAD(P)+ transhydrogenase activity"/>
    <property type="evidence" value="ECO:0007669"/>
    <property type="project" value="UniProtKB-EC"/>
</dbReference>
<dbReference type="Pfam" id="PF01262">
    <property type="entry name" value="AlaDh_PNT_C"/>
    <property type="match status" value="1"/>
</dbReference>
<evidence type="ECO:0000313" key="11">
    <source>
        <dbReference type="EMBL" id="CAA9457345.1"/>
    </source>
</evidence>
<dbReference type="SMART" id="SM01003">
    <property type="entry name" value="AlaDh_PNT_N"/>
    <property type="match status" value="1"/>
</dbReference>
<dbReference type="InterPro" id="IPR026255">
    <property type="entry name" value="NADP_transhyd_a"/>
</dbReference>
<dbReference type="Pfam" id="PF05222">
    <property type="entry name" value="AlaDh_PNT_N"/>
    <property type="match status" value="1"/>
</dbReference>
<dbReference type="InterPro" id="IPR007698">
    <property type="entry name" value="AlaDH/PNT_NAD(H)-bd"/>
</dbReference>
<feature type="region of interest" description="Disordered" evidence="8">
    <location>
        <begin position="279"/>
        <end position="299"/>
    </location>
</feature>
<dbReference type="GO" id="GO:0006740">
    <property type="term" value="P:NADPH regeneration"/>
    <property type="evidence" value="ECO:0007669"/>
    <property type="project" value="TreeGrafter"/>
</dbReference>
<keyword evidence="4" id="KW-0521">NADP</keyword>
<feature type="compositionally biased region" description="Acidic residues" evidence="8">
    <location>
        <begin position="233"/>
        <end position="249"/>
    </location>
</feature>
<organism evidence="11">
    <name type="scientific">uncultured Rubrobacteraceae bacterium</name>
    <dbReference type="NCBI Taxonomy" id="349277"/>
    <lineage>
        <taxon>Bacteria</taxon>
        <taxon>Bacillati</taxon>
        <taxon>Actinomycetota</taxon>
        <taxon>Rubrobacteria</taxon>
        <taxon>Rubrobacterales</taxon>
        <taxon>Rubrobacteraceae</taxon>
        <taxon>environmental samples</taxon>
    </lineage>
</organism>
<dbReference type="GO" id="GO:0050661">
    <property type="term" value="F:NADP binding"/>
    <property type="evidence" value="ECO:0007669"/>
    <property type="project" value="TreeGrafter"/>
</dbReference>
<name>A0A6J4QYJ7_9ACTN</name>
<dbReference type="CDD" id="cd05304">
    <property type="entry name" value="Rubrum_tdh"/>
    <property type="match status" value="1"/>
</dbReference>
<evidence type="ECO:0000256" key="4">
    <source>
        <dbReference type="ARBA" id="ARBA00022857"/>
    </source>
</evidence>
<dbReference type="Gene3D" id="3.40.50.720">
    <property type="entry name" value="NAD(P)-binding Rossmann-like Domain"/>
    <property type="match status" value="2"/>
</dbReference>
<evidence type="ECO:0000259" key="9">
    <source>
        <dbReference type="SMART" id="SM01002"/>
    </source>
</evidence>
<dbReference type="SUPFAM" id="SSF52283">
    <property type="entry name" value="Formate/glycerate dehydrogenase catalytic domain-like"/>
    <property type="match status" value="1"/>
</dbReference>
<gene>
    <name evidence="11" type="ORF">AVDCRST_MAG58-1695</name>
</gene>
<dbReference type="SMART" id="SM01002">
    <property type="entry name" value="AlaDh_PNT_C"/>
    <property type="match status" value="1"/>
</dbReference>
<dbReference type="EC" id="7.1.1.1" evidence="2"/>
<dbReference type="SUPFAM" id="SSF51735">
    <property type="entry name" value="NAD(P)-binding Rossmann-fold domains"/>
    <property type="match status" value="1"/>
</dbReference>
<keyword evidence="5" id="KW-1278">Translocase</keyword>
<dbReference type="PANTHER" id="PTHR10160">
    <property type="entry name" value="NAD(P) TRANSHYDROGENASE"/>
    <property type="match status" value="1"/>
</dbReference>
<dbReference type="EMBL" id="CADCVF010000039">
    <property type="protein sequence ID" value="CAA9457345.1"/>
    <property type="molecule type" value="Genomic_DNA"/>
</dbReference>
<evidence type="ECO:0000256" key="6">
    <source>
        <dbReference type="ARBA" id="ARBA00023027"/>
    </source>
</evidence>
<comment type="function">
    <text evidence="1">The transhydrogenation between NADH and NADP is coupled to respiration and ATP hydrolysis and functions as a proton pump across the membrane.</text>
</comment>
<dbReference type="PIRSF" id="PIRSF000203">
    <property type="entry name" value="NADP_transhydrogenase_alpha"/>
    <property type="match status" value="1"/>
</dbReference>
<feature type="compositionally biased region" description="Acidic residues" evidence="8">
    <location>
        <begin position="279"/>
        <end position="294"/>
    </location>
</feature>
<protein>
    <recommendedName>
        <fullName evidence="2">proton-translocating NAD(P)(+) transhydrogenase</fullName>
        <ecNumber evidence="2">7.1.1.1</ecNumber>
    </recommendedName>
</protein>